<dbReference type="PATRIC" id="fig|68170.10.peg.6972"/>
<organism evidence="1 2">
    <name type="scientific">Lentzea aerocolonigenes</name>
    <name type="common">Lechevalieria aerocolonigenes</name>
    <name type="synonym">Saccharothrix aerocolonigenes</name>
    <dbReference type="NCBI Taxonomy" id="68170"/>
    <lineage>
        <taxon>Bacteria</taxon>
        <taxon>Bacillati</taxon>
        <taxon>Actinomycetota</taxon>
        <taxon>Actinomycetes</taxon>
        <taxon>Pseudonocardiales</taxon>
        <taxon>Pseudonocardiaceae</taxon>
        <taxon>Lentzea</taxon>
    </lineage>
</organism>
<dbReference type="RefSeq" id="WP_045314460.1">
    <property type="nucleotide sequence ID" value="NZ_JYJG01000222.1"/>
</dbReference>
<sequence length="66" mass="7317">MALARLISVTYHERDLGGSMQHNVVEQEQPSLPLLSVRRQSLDVIPADVAGEPPSTDQAFDQFLEL</sequence>
<proteinExistence type="predicted"/>
<gene>
    <name evidence="1" type="ORF">UK23_27035</name>
</gene>
<keyword evidence="2" id="KW-1185">Reference proteome</keyword>
<name>A0A0F0GT35_LENAE</name>
<dbReference type="EMBL" id="JYJG01000222">
    <property type="protein sequence ID" value="KJK45182.1"/>
    <property type="molecule type" value="Genomic_DNA"/>
</dbReference>
<dbReference type="Proteomes" id="UP000033393">
    <property type="component" value="Unassembled WGS sequence"/>
</dbReference>
<reference evidence="1 2" key="1">
    <citation type="submission" date="2015-02" db="EMBL/GenBank/DDBJ databases">
        <authorList>
            <person name="Ju K.-S."/>
            <person name="Doroghazi J.R."/>
            <person name="Metcalf W."/>
        </authorList>
    </citation>
    <scope>NUCLEOTIDE SEQUENCE [LARGE SCALE GENOMIC DNA]</scope>
    <source>
        <strain evidence="1 2">NRRL B-16140</strain>
    </source>
</reference>
<evidence type="ECO:0000313" key="1">
    <source>
        <dbReference type="EMBL" id="KJK45182.1"/>
    </source>
</evidence>
<accession>A0A0F0GT35</accession>
<evidence type="ECO:0000313" key="2">
    <source>
        <dbReference type="Proteomes" id="UP000033393"/>
    </source>
</evidence>
<protein>
    <submittedName>
        <fullName evidence="1">Uncharacterized protein</fullName>
    </submittedName>
</protein>
<dbReference type="AlphaFoldDB" id="A0A0F0GT35"/>
<comment type="caution">
    <text evidence="1">The sequence shown here is derived from an EMBL/GenBank/DDBJ whole genome shotgun (WGS) entry which is preliminary data.</text>
</comment>